<dbReference type="OrthoDB" id="9932246at2"/>
<dbReference type="EMBL" id="BJNF01000002">
    <property type="protein sequence ID" value="GEC14304.1"/>
    <property type="molecule type" value="Genomic_DNA"/>
</dbReference>
<comment type="caution">
    <text evidence="1">The sequence shown here is derived from an EMBL/GenBank/DDBJ whole genome shotgun (WGS) entry which is preliminary data.</text>
</comment>
<evidence type="ECO:0000313" key="2">
    <source>
        <dbReference type="Proteomes" id="UP000318825"/>
    </source>
</evidence>
<reference evidence="1 2" key="1">
    <citation type="submission" date="2019-06" db="EMBL/GenBank/DDBJ databases">
        <title>Whole genome shotgun sequence of Nitrobacter winogradskyi NBRC 14297.</title>
        <authorList>
            <person name="Hosoyama A."/>
            <person name="Uohara A."/>
            <person name="Ohji S."/>
            <person name="Ichikawa N."/>
        </authorList>
    </citation>
    <scope>NUCLEOTIDE SEQUENCE [LARGE SCALE GENOMIC DNA]</scope>
    <source>
        <strain evidence="1 2">NBRC 14297</strain>
    </source>
</reference>
<dbReference type="Proteomes" id="UP000318825">
    <property type="component" value="Unassembled WGS sequence"/>
</dbReference>
<organism evidence="1 2">
    <name type="scientific">Nitrobacter winogradskyi</name>
    <name type="common">Nitrobacter agilis</name>
    <dbReference type="NCBI Taxonomy" id="913"/>
    <lineage>
        <taxon>Bacteria</taxon>
        <taxon>Pseudomonadati</taxon>
        <taxon>Pseudomonadota</taxon>
        <taxon>Alphaproteobacteria</taxon>
        <taxon>Hyphomicrobiales</taxon>
        <taxon>Nitrobacteraceae</taxon>
        <taxon>Nitrobacter</taxon>
    </lineage>
</organism>
<dbReference type="AlphaFoldDB" id="A0A4Y3W5N3"/>
<protein>
    <submittedName>
        <fullName evidence="1">Uncharacterized protein</fullName>
    </submittedName>
</protein>
<gene>
    <name evidence="1" type="ORF">NWI01_01960</name>
</gene>
<dbReference type="RefSeq" id="WP_141381873.1">
    <property type="nucleotide sequence ID" value="NZ_BJNF01000002.1"/>
</dbReference>
<evidence type="ECO:0000313" key="1">
    <source>
        <dbReference type="EMBL" id="GEC14304.1"/>
    </source>
</evidence>
<accession>A0A4Y3W5N3</accession>
<sequence length="116" mass="12326">MKITLDPMPALRAASKAKVNRHFDSLAQPHRDAAYTAKRAMAAATLASGAAPTALQAEADLRGVTARALASLIMSKPDVVTERELHRQKVMAALDGARTPAELDGISKDLTGRNHD</sequence>
<proteinExistence type="predicted"/>
<name>A0A4Y3W5N3_NITWI</name>